<evidence type="ECO:0000256" key="8">
    <source>
        <dbReference type="ARBA" id="ARBA00023065"/>
    </source>
</evidence>
<dbReference type="FunFam" id="3.40.190.10:FF:000210">
    <property type="entry name" value="Glutamate receptor ionotropic, kainate 1"/>
    <property type="match status" value="1"/>
</dbReference>
<feature type="binding site" evidence="17">
    <location>
        <position position="747"/>
    </location>
    <ligand>
        <name>L-glutamate</name>
        <dbReference type="ChEBI" id="CHEBI:29985"/>
    </ligand>
</feature>
<feature type="domain" description="Ionotropic glutamate receptor L-glutamate and glycine-binding" evidence="24">
    <location>
        <begin position="456"/>
        <end position="517"/>
    </location>
</feature>
<evidence type="ECO:0000313" key="27">
    <source>
        <dbReference type="Proteomes" id="UP000663828"/>
    </source>
</evidence>
<keyword evidence="19" id="KW-1015">Disulfide bond</keyword>
<feature type="transmembrane region" description="Helical" evidence="21">
    <location>
        <begin position="831"/>
        <end position="855"/>
    </location>
</feature>
<dbReference type="Pfam" id="PF10613">
    <property type="entry name" value="Lig_chan-Glu_bd"/>
    <property type="match status" value="1"/>
</dbReference>
<dbReference type="GO" id="GO:0034702">
    <property type="term" value="C:monoatomic ion channel complex"/>
    <property type="evidence" value="ECO:0007669"/>
    <property type="project" value="UniProtKB-ARBA"/>
</dbReference>
<keyword evidence="2" id="KW-0813">Transport</keyword>
<keyword evidence="14" id="KW-0407">Ion channel</keyword>
<evidence type="ECO:0000256" key="14">
    <source>
        <dbReference type="ARBA" id="ARBA00023303"/>
    </source>
</evidence>
<dbReference type="FunFam" id="3.40.190.10:FF:000060">
    <property type="entry name" value="Glutamate receptor ionotropic, kainate 1"/>
    <property type="match status" value="1"/>
</dbReference>
<dbReference type="GO" id="GO:0007166">
    <property type="term" value="P:cell surface receptor signaling pathway"/>
    <property type="evidence" value="ECO:0007669"/>
    <property type="project" value="UniProtKB-ARBA"/>
</dbReference>
<dbReference type="InterPro" id="IPR001508">
    <property type="entry name" value="Iono_Glu_rcpt_met"/>
</dbReference>
<evidence type="ECO:0000256" key="20">
    <source>
        <dbReference type="SAM" id="MobiDB-lite"/>
    </source>
</evidence>
<feature type="compositionally biased region" description="Polar residues" evidence="20">
    <location>
        <begin position="1048"/>
        <end position="1059"/>
    </location>
</feature>
<dbReference type="Proteomes" id="UP000663828">
    <property type="component" value="Unassembled WGS sequence"/>
</dbReference>
<keyword evidence="5 22" id="KW-0732">Signal</keyword>
<dbReference type="Proteomes" id="UP000663852">
    <property type="component" value="Unassembled WGS sequence"/>
</dbReference>
<dbReference type="Gene3D" id="3.40.190.10">
    <property type="entry name" value="Periplasmic binding protein-like II"/>
    <property type="match status" value="2"/>
</dbReference>
<dbReference type="FunFam" id="1.10.287.70:FF:000064">
    <property type="entry name" value="Glutamate receptor ionotropic, kainate"/>
    <property type="match status" value="1"/>
</dbReference>
<gene>
    <name evidence="25" type="ORF">EDS130_LOCUS17218</name>
    <name evidence="26" type="ORF">XAT740_LOCUS22426</name>
</gene>
<evidence type="ECO:0000256" key="2">
    <source>
        <dbReference type="ARBA" id="ARBA00022448"/>
    </source>
</evidence>
<dbReference type="GO" id="GO:0004888">
    <property type="term" value="F:transmembrane signaling receptor activity"/>
    <property type="evidence" value="ECO:0007669"/>
    <property type="project" value="UniProtKB-ARBA"/>
</dbReference>
<evidence type="ECO:0000256" key="3">
    <source>
        <dbReference type="ARBA" id="ARBA00022475"/>
    </source>
</evidence>
<feature type="signal peptide" evidence="22">
    <location>
        <begin position="1"/>
        <end position="22"/>
    </location>
</feature>
<dbReference type="GO" id="GO:0005230">
    <property type="term" value="F:extracellular ligand-gated monoatomic ion channel activity"/>
    <property type="evidence" value="ECO:0007669"/>
    <property type="project" value="UniProtKB-ARBA"/>
</dbReference>
<keyword evidence="10" id="KW-0675">Receptor</keyword>
<evidence type="ECO:0000256" key="15">
    <source>
        <dbReference type="ARBA" id="ARBA00034104"/>
    </source>
</evidence>
<keyword evidence="4 21" id="KW-0812">Transmembrane</keyword>
<keyword evidence="11" id="KW-0325">Glycoprotein</keyword>
<dbReference type="InterPro" id="IPR015683">
    <property type="entry name" value="Ionotropic_Glu_rcpt"/>
</dbReference>
<keyword evidence="27" id="KW-1185">Reference proteome</keyword>
<feature type="binding site" evidence="17">
    <location>
        <position position="528"/>
    </location>
    <ligand>
        <name>L-glutamate</name>
        <dbReference type="ChEBI" id="CHEBI:29985"/>
    </ligand>
</feature>
<keyword evidence="9 21" id="KW-0472">Membrane</keyword>
<feature type="region of interest" description="Disordered" evidence="20">
    <location>
        <begin position="977"/>
        <end position="996"/>
    </location>
</feature>
<comment type="caution">
    <text evidence="26">The sequence shown here is derived from an EMBL/GenBank/DDBJ whole genome shotgun (WGS) entry which is preliminary data.</text>
</comment>
<proteinExistence type="inferred from homology"/>
<sequence>MLIFIVIYLWELLIIMTTAVAGQQQLRTQTFDITIGGVFTDRDEGTESQSMESIFKYAIFHYNRLAKDAHNLAFKIRIKEETLSLIAAESAVQTVHDVCSLVHQRRVQGIFGPPYPEIATLVHSICYHVDIPFINVCSSCYDAESFDEETSEDIEHIPRRDRMSINLYPSNQDLNVAFHNLTHKLKWRKFLIIYDMDSGLTRLQKVLNDPGVNQTDILVRQFTHYKDRSVLVDAIGRGIHNIILDLNDLNTRTVLKMALQMGMINSNYHYLLTTLNIDTFDLEDFKYNYVNLTAFRLFNRRDARVQMAMESFFAFKTMPNTDANRRLFTTPVALWADAILAFAYAYDKLIASQLTLGVDLIRPNISCSDGRGWPLGIELHSKFNQIAFDGITGRIQFTTNGERTGFELDVVHLAEVGLSKIGSWSRAKGANVTMTSNARSGLFNSTLIVTTILEAPYVIYKNNSNLTDLTNIVYSNHDFEGFCIDLLEELSHALKFHYKIKPITTSRYDDMVEEVKHKRADLAVAPLTINYAREKQIDFTKPFLSLGIAILFKLPKPEKPGLFSFLSPLSLEIWIYTFAAVFTVSFILLLIARCSPDEWRNPYPCDTEYDVLENRFTVSNTLWFAIGTLMQQGSDVSPSAISTRLVSGIWWFFTLILISSYTANLAAFLTVEKLVNPIESAEDLSKQNKIKYGVVENGSTEQFFRESSIPTYQTMWKQMKSNPDVFVRKTKFGVDRVKAESYAFLMESTTIEYIVQRECNLTQIGGLLDNKGYGIGLPEGSPYRERFSEIILDLQEKGVIQKSYNKWWKGKGTCSSEKKDSKANPLDLTNVGGIFVVLLGGVFVSLLVAILEFLWHARKNHANRRESVWWELMKELRFSIQCGASNRKALVARRCSQCTIDNEEVELSEVPAQKQLIHRTHSNRSSSSTSGHFPGVQPIPKRRTTVERTSDNDKFNTLLMLAAERTSYLDTRRKKYFSDPHTDHKTRHPSPSPQRTDIPLVLIEQQPLNHTQASRSHQVRFSTNTDLSCRSSLQIPNYEDDDGDSNAADVSSGSTSSANLRPKPRVSRL</sequence>
<dbReference type="GO" id="GO:0045211">
    <property type="term" value="C:postsynaptic membrane"/>
    <property type="evidence" value="ECO:0007669"/>
    <property type="project" value="UniProtKB-SubCell"/>
</dbReference>
<feature type="binding site" evidence="17">
    <location>
        <position position="533"/>
    </location>
    <ligand>
        <name>L-glutamate</name>
        <dbReference type="ChEBI" id="CHEBI:29985"/>
    </ligand>
</feature>
<organism evidence="26 27">
    <name type="scientific">Adineta ricciae</name>
    <name type="common">Rotifer</name>
    <dbReference type="NCBI Taxonomy" id="249248"/>
    <lineage>
        <taxon>Eukaryota</taxon>
        <taxon>Metazoa</taxon>
        <taxon>Spiralia</taxon>
        <taxon>Gnathifera</taxon>
        <taxon>Rotifera</taxon>
        <taxon>Eurotatoria</taxon>
        <taxon>Bdelloidea</taxon>
        <taxon>Adinetida</taxon>
        <taxon>Adinetidae</taxon>
        <taxon>Adineta</taxon>
    </lineage>
</organism>
<evidence type="ECO:0000259" key="23">
    <source>
        <dbReference type="SMART" id="SM00079"/>
    </source>
</evidence>
<evidence type="ECO:0000256" key="18">
    <source>
        <dbReference type="PIRSR" id="PIRSR601508-2"/>
    </source>
</evidence>
<dbReference type="InterPro" id="IPR019594">
    <property type="entry name" value="Glu/Gly-bd"/>
</dbReference>
<dbReference type="Gene3D" id="1.10.287.70">
    <property type="match status" value="1"/>
</dbReference>
<evidence type="ECO:0000256" key="5">
    <source>
        <dbReference type="ARBA" id="ARBA00022729"/>
    </source>
</evidence>
<dbReference type="PANTHER" id="PTHR18966">
    <property type="entry name" value="IONOTROPIC GLUTAMATE RECEPTOR"/>
    <property type="match status" value="1"/>
</dbReference>
<feature type="region of interest" description="Disordered" evidence="20">
    <location>
        <begin position="918"/>
        <end position="951"/>
    </location>
</feature>
<dbReference type="PRINTS" id="PR00177">
    <property type="entry name" value="NMDARECEPTOR"/>
</dbReference>
<evidence type="ECO:0000256" key="4">
    <source>
        <dbReference type="ARBA" id="ARBA00022692"/>
    </source>
</evidence>
<dbReference type="OrthoDB" id="5984008at2759"/>
<dbReference type="SUPFAM" id="SSF53850">
    <property type="entry name" value="Periplasmic binding protein-like II"/>
    <property type="match status" value="1"/>
</dbReference>
<dbReference type="InterPro" id="IPR001320">
    <property type="entry name" value="Iontro_rcpt_C"/>
</dbReference>
<feature type="binding site" evidence="17">
    <location>
        <position position="699"/>
    </location>
    <ligand>
        <name>L-glutamate</name>
        <dbReference type="ChEBI" id="CHEBI:29985"/>
    </ligand>
</feature>
<dbReference type="SMART" id="SM00079">
    <property type="entry name" value="PBPe"/>
    <property type="match status" value="1"/>
</dbReference>
<keyword evidence="13" id="KW-1071">Ligand-gated ion channel</keyword>
<name>A0A814UTD1_ADIRI</name>
<keyword evidence="8" id="KW-0406">Ion transport</keyword>
<evidence type="ECO:0000256" key="6">
    <source>
        <dbReference type="ARBA" id="ARBA00022989"/>
    </source>
</evidence>
<comment type="similarity">
    <text evidence="1">Belongs to the glutamate-gated ion channel (TC 1.A.10.1) family.</text>
</comment>
<keyword evidence="12" id="KW-0628">Postsynaptic cell membrane</keyword>
<dbReference type="AlphaFoldDB" id="A0A814UTD1"/>
<evidence type="ECO:0000256" key="7">
    <source>
        <dbReference type="ARBA" id="ARBA00023018"/>
    </source>
</evidence>
<evidence type="ECO:0000259" key="24">
    <source>
        <dbReference type="SMART" id="SM00918"/>
    </source>
</evidence>
<feature type="disulfide bond" evidence="19">
    <location>
        <begin position="759"/>
        <end position="814"/>
    </location>
</feature>
<evidence type="ECO:0000256" key="19">
    <source>
        <dbReference type="PIRSR" id="PIRSR601508-3"/>
    </source>
</evidence>
<dbReference type="Pfam" id="PF01094">
    <property type="entry name" value="ANF_receptor"/>
    <property type="match status" value="1"/>
</dbReference>
<evidence type="ECO:0000256" key="22">
    <source>
        <dbReference type="SAM" id="SignalP"/>
    </source>
</evidence>
<dbReference type="Gene3D" id="3.40.50.2300">
    <property type="match status" value="2"/>
</dbReference>
<evidence type="ECO:0000256" key="13">
    <source>
        <dbReference type="ARBA" id="ARBA00023286"/>
    </source>
</evidence>
<dbReference type="EMBL" id="CAJNOR010001653">
    <property type="protein sequence ID" value="CAF1178244.1"/>
    <property type="molecule type" value="Genomic_DNA"/>
</dbReference>
<evidence type="ECO:0000256" key="17">
    <source>
        <dbReference type="PIRSR" id="PIRSR601508-1"/>
    </source>
</evidence>
<dbReference type="InterPro" id="IPR001828">
    <property type="entry name" value="ANF_lig-bd_rcpt"/>
</dbReference>
<feature type="site" description="Interaction with the cone snail toxin Con-ikot-ikot" evidence="18">
    <location>
        <position position="705"/>
    </location>
</feature>
<keyword evidence="3" id="KW-1003">Cell membrane</keyword>
<keyword evidence="7" id="KW-0770">Synapse</keyword>
<keyword evidence="6 21" id="KW-1133">Transmembrane helix</keyword>
<feature type="domain" description="Ionotropic glutamate receptor C-terminal" evidence="23">
    <location>
        <begin position="446"/>
        <end position="810"/>
    </location>
</feature>
<evidence type="ECO:0000313" key="26">
    <source>
        <dbReference type="EMBL" id="CAF1178244.1"/>
    </source>
</evidence>
<evidence type="ECO:0000256" key="10">
    <source>
        <dbReference type="ARBA" id="ARBA00023170"/>
    </source>
</evidence>
<evidence type="ECO:0000256" key="9">
    <source>
        <dbReference type="ARBA" id="ARBA00023136"/>
    </source>
</evidence>
<evidence type="ECO:0000256" key="16">
    <source>
        <dbReference type="ARBA" id="ARBA00072754"/>
    </source>
</evidence>
<feature type="region of interest" description="Disordered" evidence="20">
    <location>
        <begin position="1033"/>
        <end position="1069"/>
    </location>
</feature>
<feature type="binding site" evidence="17">
    <location>
        <position position="526"/>
    </location>
    <ligand>
        <name>L-glutamate</name>
        <dbReference type="ChEBI" id="CHEBI:29985"/>
    </ligand>
</feature>
<reference evidence="26" key="1">
    <citation type="submission" date="2021-02" db="EMBL/GenBank/DDBJ databases">
        <authorList>
            <person name="Nowell W R."/>
        </authorList>
    </citation>
    <scope>NUCLEOTIDE SEQUENCE</scope>
</reference>
<dbReference type="SMART" id="SM00918">
    <property type="entry name" value="Lig_chan-Glu_bd"/>
    <property type="match status" value="1"/>
</dbReference>
<feature type="binding site" evidence="17">
    <location>
        <position position="700"/>
    </location>
    <ligand>
        <name>L-glutamate</name>
        <dbReference type="ChEBI" id="CHEBI:29985"/>
    </ligand>
</feature>
<comment type="subcellular location">
    <subcellularLocation>
        <location evidence="15">Postsynaptic cell membrane</location>
        <topology evidence="15">Multi-pass membrane protein</topology>
    </subcellularLocation>
</comment>
<feature type="transmembrane region" description="Helical" evidence="21">
    <location>
        <begin position="649"/>
        <end position="671"/>
    </location>
</feature>
<evidence type="ECO:0000256" key="1">
    <source>
        <dbReference type="ARBA" id="ARBA00008685"/>
    </source>
</evidence>
<feature type="site" description="Crucial to convey clamshell closure to channel opening" evidence="18">
    <location>
        <position position="678"/>
    </location>
</feature>
<dbReference type="SUPFAM" id="SSF53822">
    <property type="entry name" value="Periplasmic binding protein-like I"/>
    <property type="match status" value="1"/>
</dbReference>
<feature type="transmembrane region" description="Helical" evidence="21">
    <location>
        <begin position="573"/>
        <end position="592"/>
    </location>
</feature>
<evidence type="ECO:0000256" key="12">
    <source>
        <dbReference type="ARBA" id="ARBA00023257"/>
    </source>
</evidence>
<dbReference type="EMBL" id="CAJNOJ010000077">
    <property type="protein sequence ID" value="CAF1046913.1"/>
    <property type="molecule type" value="Genomic_DNA"/>
</dbReference>
<evidence type="ECO:0000256" key="21">
    <source>
        <dbReference type="SAM" id="Phobius"/>
    </source>
</evidence>
<evidence type="ECO:0000313" key="25">
    <source>
        <dbReference type="EMBL" id="CAF1046913.1"/>
    </source>
</evidence>
<dbReference type="Pfam" id="PF00060">
    <property type="entry name" value="Lig_chan"/>
    <property type="match status" value="1"/>
</dbReference>
<dbReference type="InterPro" id="IPR028082">
    <property type="entry name" value="Peripla_BP_I"/>
</dbReference>
<feature type="chain" id="PRO_5036410917" description="Glutamate receptor 1" evidence="22">
    <location>
        <begin position="23"/>
        <end position="1069"/>
    </location>
</feature>
<accession>A0A814UTD1</accession>
<evidence type="ECO:0000256" key="11">
    <source>
        <dbReference type="ARBA" id="ARBA00023180"/>
    </source>
</evidence>
<dbReference type="SUPFAM" id="SSF81324">
    <property type="entry name" value="Voltage-gated potassium channels"/>
    <property type="match status" value="1"/>
</dbReference>
<protein>
    <recommendedName>
        <fullName evidence="16">Glutamate receptor 1</fullName>
    </recommendedName>
</protein>